<evidence type="ECO:0000313" key="1">
    <source>
        <dbReference type="EMBL" id="KAJ2007286.1"/>
    </source>
</evidence>
<evidence type="ECO:0000313" key="2">
    <source>
        <dbReference type="Proteomes" id="UP001150907"/>
    </source>
</evidence>
<dbReference type="PANTHER" id="PTHR19288">
    <property type="entry name" value="4-NITROPHENYLPHOSPHATASE-RELATED"/>
    <property type="match status" value="1"/>
</dbReference>
<dbReference type="OrthoDB" id="198652at2759"/>
<reference evidence="1" key="1">
    <citation type="submission" date="2022-07" db="EMBL/GenBank/DDBJ databases">
        <title>Phylogenomic reconstructions and comparative analyses of Kickxellomycotina fungi.</title>
        <authorList>
            <person name="Reynolds N.K."/>
            <person name="Stajich J.E."/>
            <person name="Barry K."/>
            <person name="Grigoriev I.V."/>
            <person name="Crous P."/>
            <person name="Smith M.E."/>
        </authorList>
    </citation>
    <scope>NUCLEOTIDE SEQUENCE</scope>
    <source>
        <strain evidence="1">IMI 214461</strain>
    </source>
</reference>
<dbReference type="InterPro" id="IPR027706">
    <property type="entry name" value="PGP_Pase"/>
</dbReference>
<accession>A0A9W8EHG5</accession>
<gene>
    <name evidence="1" type="ORF">H4R26_000879</name>
</gene>
<dbReference type="Pfam" id="PF09419">
    <property type="entry name" value="PGP_phosphatase"/>
    <property type="match status" value="1"/>
</dbReference>
<name>A0A9W8EHG5_9FUNG</name>
<keyword evidence="2" id="KW-1185">Reference proteome</keyword>
<sequence>MVQSFNPAGLRAAFALLRRPHMLMPHIAVPDMRTIPYEALHAAGIKYLVFDKDNCLTAPYANHIHPEFAAAWSRCLALFARSSILIVSNSAGTPDDIDACAAAAVESALAVPVLRHTEKKPACGPEILAALGAKRPDEVAVIGDRLATDVVLANANGMLAIWTTNIVSAQGDNPVAAALRSLEHHAYGVLRRRNIRPPAHPLEHKLQSYISKDSNKI</sequence>
<dbReference type="Gene3D" id="3.40.50.1000">
    <property type="entry name" value="HAD superfamily/HAD-like"/>
    <property type="match status" value="1"/>
</dbReference>
<dbReference type="Proteomes" id="UP001150907">
    <property type="component" value="Unassembled WGS sequence"/>
</dbReference>
<dbReference type="PANTHER" id="PTHR19288:SF25">
    <property type="entry name" value="PHOSPHATIDYLGLYCEROPHOSPHATASE GEP4, MITOCHONDRIAL"/>
    <property type="match status" value="1"/>
</dbReference>
<dbReference type="AlphaFoldDB" id="A0A9W8EHG5"/>
<organism evidence="1 2">
    <name type="scientific">Coemansia thaxteri</name>
    <dbReference type="NCBI Taxonomy" id="2663907"/>
    <lineage>
        <taxon>Eukaryota</taxon>
        <taxon>Fungi</taxon>
        <taxon>Fungi incertae sedis</taxon>
        <taxon>Zoopagomycota</taxon>
        <taxon>Kickxellomycotina</taxon>
        <taxon>Kickxellomycetes</taxon>
        <taxon>Kickxellales</taxon>
        <taxon>Kickxellaceae</taxon>
        <taxon>Coemansia</taxon>
    </lineage>
</organism>
<dbReference type="GO" id="GO:0008962">
    <property type="term" value="F:phosphatidylglycerophosphatase activity"/>
    <property type="evidence" value="ECO:0007669"/>
    <property type="project" value="InterPro"/>
</dbReference>
<comment type="caution">
    <text evidence="1">The sequence shown here is derived from an EMBL/GenBank/DDBJ whole genome shotgun (WGS) entry which is preliminary data.</text>
</comment>
<dbReference type="NCBIfam" id="TIGR01668">
    <property type="entry name" value="YqeG_hyp_ppase"/>
    <property type="match status" value="1"/>
</dbReference>
<dbReference type="InterPro" id="IPR010021">
    <property type="entry name" value="PGPP1/Gep4"/>
</dbReference>
<dbReference type="InterPro" id="IPR036412">
    <property type="entry name" value="HAD-like_sf"/>
</dbReference>
<dbReference type="GO" id="GO:0005737">
    <property type="term" value="C:cytoplasm"/>
    <property type="evidence" value="ECO:0007669"/>
    <property type="project" value="TreeGrafter"/>
</dbReference>
<dbReference type="SUPFAM" id="SSF56784">
    <property type="entry name" value="HAD-like"/>
    <property type="match status" value="1"/>
</dbReference>
<proteinExistence type="predicted"/>
<dbReference type="EMBL" id="JANBQF010000031">
    <property type="protein sequence ID" value="KAJ2007286.1"/>
    <property type="molecule type" value="Genomic_DNA"/>
</dbReference>
<dbReference type="InterPro" id="IPR023214">
    <property type="entry name" value="HAD_sf"/>
</dbReference>
<protein>
    <submittedName>
        <fullName evidence="1">Uncharacterized protein</fullName>
    </submittedName>
</protein>